<dbReference type="Proteomes" id="UP001208570">
    <property type="component" value="Unassembled WGS sequence"/>
</dbReference>
<dbReference type="Pfam" id="PF00057">
    <property type="entry name" value="Ldl_recept_a"/>
    <property type="match status" value="1"/>
</dbReference>
<dbReference type="InterPro" id="IPR050685">
    <property type="entry name" value="LDLR"/>
</dbReference>
<keyword evidence="7 8" id="KW-1015">Disulfide bond</keyword>
<dbReference type="PRINTS" id="PR00261">
    <property type="entry name" value="LDLRECEPTOR"/>
</dbReference>
<name>A0AAD9IX46_9ANNE</name>
<dbReference type="InterPro" id="IPR023415">
    <property type="entry name" value="LDLR_class-A_CS"/>
</dbReference>
<evidence type="ECO:0000256" key="8">
    <source>
        <dbReference type="PROSITE-ProRule" id="PRU00124"/>
    </source>
</evidence>
<keyword evidence="5 9" id="KW-1133">Transmembrane helix</keyword>
<dbReference type="EMBL" id="JAODUP010000975">
    <property type="protein sequence ID" value="KAK2142294.1"/>
    <property type="molecule type" value="Genomic_DNA"/>
</dbReference>
<evidence type="ECO:0000313" key="10">
    <source>
        <dbReference type="EMBL" id="KAK2142294.1"/>
    </source>
</evidence>
<gene>
    <name evidence="10" type="ORF">LSH36_975g00021</name>
</gene>
<evidence type="ECO:0000256" key="6">
    <source>
        <dbReference type="ARBA" id="ARBA00023136"/>
    </source>
</evidence>
<comment type="subcellular location">
    <subcellularLocation>
        <location evidence="2">Endomembrane system</location>
    </subcellularLocation>
    <subcellularLocation>
        <location evidence="1">Membrane</location>
        <topology evidence="1">Single-pass membrane protein</topology>
    </subcellularLocation>
</comment>
<reference evidence="10" key="1">
    <citation type="journal article" date="2023" name="Mol. Biol. Evol.">
        <title>Third-Generation Sequencing Reveals the Adaptive Role of the Epigenome in Three Deep-Sea Polychaetes.</title>
        <authorList>
            <person name="Perez M."/>
            <person name="Aroh O."/>
            <person name="Sun Y."/>
            <person name="Lan Y."/>
            <person name="Juniper S.K."/>
            <person name="Young C.R."/>
            <person name="Angers B."/>
            <person name="Qian P.Y."/>
        </authorList>
    </citation>
    <scope>NUCLEOTIDE SEQUENCE</scope>
    <source>
        <strain evidence="10">P08H-3</strain>
    </source>
</reference>
<proteinExistence type="predicted"/>
<protein>
    <submittedName>
        <fullName evidence="10">Uncharacterized protein</fullName>
    </submittedName>
</protein>
<keyword evidence="11" id="KW-1185">Reference proteome</keyword>
<dbReference type="SMART" id="SM00192">
    <property type="entry name" value="LDLa"/>
    <property type="match status" value="2"/>
</dbReference>
<accession>A0AAD9IX46</accession>
<dbReference type="CDD" id="cd00112">
    <property type="entry name" value="LDLa"/>
    <property type="match status" value="1"/>
</dbReference>
<dbReference type="GO" id="GO:0005886">
    <property type="term" value="C:plasma membrane"/>
    <property type="evidence" value="ECO:0007669"/>
    <property type="project" value="TreeGrafter"/>
</dbReference>
<keyword evidence="4" id="KW-0677">Repeat</keyword>
<sequence length="674" mass="75421">MLSCTRPNHVLHYPLGPFTHTIAMSLDQQLDQSGSTFPESSKTRIQHPCKVSLVGCDDCLLEVSIRDARNHWDCGHVFLREADEDKRQVALAVAWINSRENICLKNCSYLLVYEPAYRDLNMTYFRSAINNIVTYTSTSSRVTIETCYNGGSKSPSPLDIRISTRRKIQEFRGSAADAITFMKLITRRNIPCLSITDTTSGLSYTHQDPVLLMVFEPDITSTASAVRSANFGFRAAFEFMSDCGGHIRYVAGGTMLYRASHWTSGSKHDCIWVLHKSSAFKHIQLHLWNMSLYAFEDDLSVTIRNGLTSISEIARDYTTPNTSSARIQQNITSLPVGIYSNDKGFYIRLRGTVYQNDTFLFTFVSYNDPINSTKGFSCRKDKEFYCPGILGNPGMCMDRHFLCDGHAHCPGAEDESSICTYGHVAPEDDPEGVVLEPICRQKEFRCFSGSRCIPRSALCDQWRDCPDGSDEYYCESNTSSSNPESRTCNNGSRLCQDVCVRDEEVCVNKRCVLIWYNYGCDIFGVSEPVVEIEWSLILPLCFAIFCIFILLGVVLIRLRRQPKFYIDPSRRTRRCRRVPIVSRVIRCHTPCSATSSCSGGSGMGLLSRSTSASGGSSVVDSRTMSPALFGQYLGSPAFDVSVSPSRLDHSPCSSSVSQEPNTIFNFDRIQTSIT</sequence>
<dbReference type="GO" id="GO:0016192">
    <property type="term" value="P:vesicle-mediated transport"/>
    <property type="evidence" value="ECO:0007669"/>
    <property type="project" value="UniProtKB-ARBA"/>
</dbReference>
<evidence type="ECO:0000256" key="2">
    <source>
        <dbReference type="ARBA" id="ARBA00004308"/>
    </source>
</evidence>
<dbReference type="InterPro" id="IPR036055">
    <property type="entry name" value="LDL_receptor-like_sf"/>
</dbReference>
<feature type="transmembrane region" description="Helical" evidence="9">
    <location>
        <begin position="534"/>
        <end position="556"/>
    </location>
</feature>
<evidence type="ECO:0000256" key="5">
    <source>
        <dbReference type="ARBA" id="ARBA00022989"/>
    </source>
</evidence>
<dbReference type="Gene3D" id="4.10.400.10">
    <property type="entry name" value="Low-density Lipoprotein Receptor"/>
    <property type="match status" value="2"/>
</dbReference>
<evidence type="ECO:0000256" key="7">
    <source>
        <dbReference type="ARBA" id="ARBA00023157"/>
    </source>
</evidence>
<keyword evidence="6 9" id="KW-0472">Membrane</keyword>
<evidence type="ECO:0000256" key="9">
    <source>
        <dbReference type="SAM" id="Phobius"/>
    </source>
</evidence>
<evidence type="ECO:0000256" key="4">
    <source>
        <dbReference type="ARBA" id="ARBA00022737"/>
    </source>
</evidence>
<feature type="disulfide bond" evidence="8">
    <location>
        <begin position="459"/>
        <end position="474"/>
    </location>
</feature>
<dbReference type="PROSITE" id="PS50068">
    <property type="entry name" value="LDLRA_2"/>
    <property type="match status" value="2"/>
</dbReference>
<organism evidence="10 11">
    <name type="scientific">Paralvinella palmiformis</name>
    <dbReference type="NCBI Taxonomy" id="53620"/>
    <lineage>
        <taxon>Eukaryota</taxon>
        <taxon>Metazoa</taxon>
        <taxon>Spiralia</taxon>
        <taxon>Lophotrochozoa</taxon>
        <taxon>Annelida</taxon>
        <taxon>Polychaeta</taxon>
        <taxon>Sedentaria</taxon>
        <taxon>Canalipalpata</taxon>
        <taxon>Terebellida</taxon>
        <taxon>Terebelliformia</taxon>
        <taxon>Alvinellidae</taxon>
        <taxon>Paralvinella</taxon>
    </lineage>
</organism>
<evidence type="ECO:0000256" key="1">
    <source>
        <dbReference type="ARBA" id="ARBA00004167"/>
    </source>
</evidence>
<comment type="caution">
    <text evidence="8">Lacks conserved residue(s) required for the propagation of feature annotation.</text>
</comment>
<comment type="caution">
    <text evidence="10">The sequence shown here is derived from an EMBL/GenBank/DDBJ whole genome shotgun (WGS) entry which is preliminary data.</text>
</comment>
<dbReference type="PANTHER" id="PTHR24270">
    <property type="entry name" value="LOW-DENSITY LIPOPROTEIN RECEPTOR-RELATED"/>
    <property type="match status" value="1"/>
</dbReference>
<dbReference type="PROSITE" id="PS01209">
    <property type="entry name" value="LDLRA_1"/>
    <property type="match status" value="1"/>
</dbReference>
<evidence type="ECO:0000256" key="3">
    <source>
        <dbReference type="ARBA" id="ARBA00022692"/>
    </source>
</evidence>
<dbReference type="AlphaFoldDB" id="A0AAD9IX46"/>
<dbReference type="GO" id="GO:0012505">
    <property type="term" value="C:endomembrane system"/>
    <property type="evidence" value="ECO:0007669"/>
    <property type="project" value="UniProtKB-SubCell"/>
</dbReference>
<dbReference type="SUPFAM" id="SSF57424">
    <property type="entry name" value="LDL receptor-like module"/>
    <property type="match status" value="1"/>
</dbReference>
<dbReference type="InterPro" id="IPR002172">
    <property type="entry name" value="LDrepeatLR_classA_rpt"/>
</dbReference>
<keyword evidence="3 9" id="KW-0812">Transmembrane</keyword>
<evidence type="ECO:0000313" key="11">
    <source>
        <dbReference type="Proteomes" id="UP001208570"/>
    </source>
</evidence>